<dbReference type="EMBL" id="CP043031">
    <property type="protein sequence ID" value="QEH92159.1"/>
    <property type="molecule type" value="Genomic_DNA"/>
</dbReference>
<protein>
    <submittedName>
        <fullName evidence="1">DUF2332 domain-containing protein</fullName>
    </submittedName>
</protein>
<name>A0ABX5Z8L4_9MICO</name>
<proteinExistence type="predicted"/>
<evidence type="ECO:0000313" key="1">
    <source>
        <dbReference type="EMBL" id="QEH92159.1"/>
    </source>
</evidence>
<evidence type="ECO:0000313" key="2">
    <source>
        <dbReference type="Proteomes" id="UP000323565"/>
    </source>
</evidence>
<reference evidence="1 2" key="1">
    <citation type="submission" date="2019-08" db="EMBL/GenBank/DDBJ databases">
        <title>Dermacoccus abyssi strain HZAU 226, whole genome Nanopore sequencing project.</title>
        <authorList>
            <person name="Guo A."/>
            <person name="Zhang X."/>
            <person name="Ruan Y."/>
            <person name="Liu W."/>
            <person name="Chen Q."/>
            <person name="Gu L."/>
        </authorList>
    </citation>
    <scope>NUCLEOTIDE SEQUENCE [LARGE SCALE GENOMIC DNA]</scope>
    <source>
        <strain evidence="1 2">HZAU 226</strain>
    </source>
</reference>
<gene>
    <name evidence="1" type="ORF">FV141_00355</name>
</gene>
<organism evidence="1 2">
    <name type="scientific">Dermacoccus abyssi</name>
    <dbReference type="NCBI Taxonomy" id="322596"/>
    <lineage>
        <taxon>Bacteria</taxon>
        <taxon>Bacillati</taxon>
        <taxon>Actinomycetota</taxon>
        <taxon>Actinomycetes</taxon>
        <taxon>Micrococcales</taxon>
        <taxon>Dermacoccaceae</taxon>
        <taxon>Dermacoccus</taxon>
    </lineage>
</organism>
<dbReference type="Proteomes" id="UP000323565">
    <property type="component" value="Chromosome"/>
</dbReference>
<keyword evidence="2" id="KW-1185">Reference proteome</keyword>
<dbReference type="InterPro" id="IPR011200">
    <property type="entry name" value="UCP012608"/>
</dbReference>
<accession>A0ABX5Z8L4</accession>
<sequence length="348" mass="37249">MTGLEADVREAYTRFGEREARGNSPFYEDVCALIAADDALLERISTLPPAKRQPNLVLGAARFLGAPDDDAEAFVTWLTRRWGEVEAVARERATQTNEAGRCATLLPFVAEAARGRPIALVEVGCSAGLALFPDLYVYRFRTSGGETVVGGGSPELTTTVAGEGVDGRALPADIPQVAWRGGLDLNPLDVLTDSDAARDNARWLEALVWPGQRERVNRLRGCIATVRDHLATHPDDRPHVIRGDVVADLDALLAAVPSDLHLVLFHSAVLAYTDETTRAEFTRRMGELGSRAGGFTWISNEGPGVMPGIAATVPHNVDVPAGRFVLAVDGVARALVGPHGQAIEFFAG</sequence>
<dbReference type="Pfam" id="PF10094">
    <property type="entry name" value="DUF2332"/>
    <property type="match status" value="1"/>
</dbReference>